<feature type="compositionally biased region" description="Basic residues" evidence="1">
    <location>
        <begin position="222"/>
        <end position="232"/>
    </location>
</feature>
<evidence type="ECO:0000313" key="4">
    <source>
        <dbReference type="Proteomes" id="UP001203852"/>
    </source>
</evidence>
<accession>A0AAN6ICM2</accession>
<dbReference type="InterPro" id="IPR040151">
    <property type="entry name" value="Gfd2/YDR514C-like"/>
</dbReference>
<dbReference type="InterPro" id="IPR048519">
    <property type="entry name" value="Gfd2/YDR514C-like_C"/>
</dbReference>
<dbReference type="Pfam" id="PF21762">
    <property type="entry name" value="DEDDh_C"/>
    <property type="match status" value="1"/>
</dbReference>
<dbReference type="GO" id="GO:0005634">
    <property type="term" value="C:nucleus"/>
    <property type="evidence" value="ECO:0007669"/>
    <property type="project" value="TreeGrafter"/>
</dbReference>
<comment type="caution">
    <text evidence="3">The sequence shown here is derived from an EMBL/GenBank/DDBJ whole genome shotgun (WGS) entry which is preliminary data.</text>
</comment>
<feature type="region of interest" description="Disordered" evidence="1">
    <location>
        <begin position="222"/>
        <end position="249"/>
    </location>
</feature>
<feature type="compositionally biased region" description="Basic and acidic residues" evidence="1">
    <location>
        <begin position="233"/>
        <end position="249"/>
    </location>
</feature>
<name>A0AAN6ICM2_9EURO</name>
<dbReference type="InterPro" id="IPR036397">
    <property type="entry name" value="RNaseH_sf"/>
</dbReference>
<dbReference type="AlphaFoldDB" id="A0AAN6ICM2"/>
<dbReference type="GO" id="GO:0016740">
    <property type="term" value="F:transferase activity"/>
    <property type="evidence" value="ECO:0007669"/>
    <property type="project" value="UniProtKB-KW"/>
</dbReference>
<dbReference type="Proteomes" id="UP001203852">
    <property type="component" value="Unassembled WGS sequence"/>
</dbReference>
<protein>
    <submittedName>
        <fullName evidence="3">Polynucleotidyl transferase</fullName>
    </submittedName>
</protein>
<evidence type="ECO:0000256" key="1">
    <source>
        <dbReference type="SAM" id="MobiDB-lite"/>
    </source>
</evidence>
<dbReference type="SUPFAM" id="SSF53098">
    <property type="entry name" value="Ribonuclease H-like"/>
    <property type="match status" value="1"/>
</dbReference>
<feature type="domain" description="Gfd2/YDR514C-like C-terminal" evidence="2">
    <location>
        <begin position="5"/>
        <end position="175"/>
    </location>
</feature>
<evidence type="ECO:0000259" key="2">
    <source>
        <dbReference type="Pfam" id="PF21762"/>
    </source>
</evidence>
<dbReference type="Gene3D" id="3.30.420.10">
    <property type="entry name" value="Ribonuclease H-like superfamily/Ribonuclease H"/>
    <property type="match status" value="1"/>
</dbReference>
<dbReference type="PANTHER" id="PTHR28083">
    <property type="entry name" value="GOOD FOR FULL DBP5 ACTIVITY PROTEIN 2"/>
    <property type="match status" value="1"/>
</dbReference>
<sequence length="262" mass="29547">MSYSVSIDFEGLSSIMDATTTSQGQVGIAIFDTRDLTPSLSSSSSVGSMITTHNFVTGSSHYCASATKRFLFGETITISQQEMFQKLESVIPLTRNIILVGHDIWNDLKVLRYLKFDTRTSILGILDTQQIAREVPSTAASSGRLRNILTELRCPFDELHSAGNDANFTLRALLLLAVQCYASETLCQEDQRTLELIREVAQYPIPNRRDLKEARALKKKMKRLEKSRKHQAKSWDTETKESIRAERAARRITREDGDLQLL</sequence>
<dbReference type="EMBL" id="MU404354">
    <property type="protein sequence ID" value="KAI1612937.1"/>
    <property type="molecule type" value="Genomic_DNA"/>
</dbReference>
<organism evidence="3 4">
    <name type="scientific">Exophiala viscosa</name>
    <dbReference type="NCBI Taxonomy" id="2486360"/>
    <lineage>
        <taxon>Eukaryota</taxon>
        <taxon>Fungi</taxon>
        <taxon>Dikarya</taxon>
        <taxon>Ascomycota</taxon>
        <taxon>Pezizomycotina</taxon>
        <taxon>Eurotiomycetes</taxon>
        <taxon>Chaetothyriomycetidae</taxon>
        <taxon>Chaetothyriales</taxon>
        <taxon>Herpotrichiellaceae</taxon>
        <taxon>Exophiala</taxon>
    </lineage>
</organism>
<gene>
    <name evidence="3" type="ORF">EDD36DRAFT_250538</name>
</gene>
<proteinExistence type="predicted"/>
<dbReference type="PANTHER" id="PTHR28083:SF1">
    <property type="entry name" value="GOOD FOR FULL DBP5 ACTIVITY PROTEIN 2"/>
    <property type="match status" value="1"/>
</dbReference>
<reference evidence="3" key="1">
    <citation type="journal article" date="2022" name="bioRxiv">
        <title>Deciphering the potential niche of two novel black yeast fungi from a biological soil crust based on their genomes, phenotypes, and melanin regulation.</title>
        <authorList>
            <consortium name="DOE Joint Genome Institute"/>
            <person name="Carr E.C."/>
            <person name="Barton Q."/>
            <person name="Grambo S."/>
            <person name="Sullivan M."/>
            <person name="Renfro C.M."/>
            <person name="Kuo A."/>
            <person name="Pangilinan J."/>
            <person name="Lipzen A."/>
            <person name="Keymanesh K."/>
            <person name="Savage E."/>
            <person name="Barry K."/>
            <person name="Grigoriev I.V."/>
            <person name="Riekhof W.R."/>
            <person name="Harris S.S."/>
        </authorList>
    </citation>
    <scope>NUCLEOTIDE SEQUENCE</scope>
    <source>
        <strain evidence="3">JF 03-4F</strain>
    </source>
</reference>
<keyword evidence="3" id="KW-0808">Transferase</keyword>
<evidence type="ECO:0000313" key="3">
    <source>
        <dbReference type="EMBL" id="KAI1612937.1"/>
    </source>
</evidence>
<dbReference type="InterPro" id="IPR012337">
    <property type="entry name" value="RNaseH-like_sf"/>
</dbReference>
<dbReference type="GO" id="GO:0003676">
    <property type="term" value="F:nucleic acid binding"/>
    <property type="evidence" value="ECO:0007669"/>
    <property type="project" value="InterPro"/>
</dbReference>
<keyword evidence="4" id="KW-1185">Reference proteome</keyword>